<name>A0A369JLU1_HYPMA</name>
<proteinExistence type="predicted"/>
<keyword evidence="2" id="KW-1185">Reference proteome</keyword>
<evidence type="ECO:0000313" key="1">
    <source>
        <dbReference type="EMBL" id="RDB22312.1"/>
    </source>
</evidence>
<organism evidence="1 2">
    <name type="scientific">Hypsizygus marmoreus</name>
    <name type="common">White beech mushroom</name>
    <name type="synonym">Agaricus marmoreus</name>
    <dbReference type="NCBI Taxonomy" id="39966"/>
    <lineage>
        <taxon>Eukaryota</taxon>
        <taxon>Fungi</taxon>
        <taxon>Dikarya</taxon>
        <taxon>Basidiomycota</taxon>
        <taxon>Agaricomycotina</taxon>
        <taxon>Agaricomycetes</taxon>
        <taxon>Agaricomycetidae</taxon>
        <taxon>Agaricales</taxon>
        <taxon>Tricholomatineae</taxon>
        <taxon>Lyophyllaceae</taxon>
        <taxon>Hypsizygus</taxon>
    </lineage>
</organism>
<gene>
    <name evidence="1" type="ORF">Hypma_010683</name>
</gene>
<dbReference type="InParanoid" id="A0A369JLU1"/>
<dbReference type="Proteomes" id="UP000076154">
    <property type="component" value="Unassembled WGS sequence"/>
</dbReference>
<evidence type="ECO:0000313" key="2">
    <source>
        <dbReference type="Proteomes" id="UP000076154"/>
    </source>
</evidence>
<reference evidence="1" key="1">
    <citation type="submission" date="2018-04" db="EMBL/GenBank/DDBJ databases">
        <title>Whole genome sequencing of Hypsizygus marmoreus.</title>
        <authorList>
            <person name="Choi I.-G."/>
            <person name="Min B."/>
            <person name="Kim J.-G."/>
            <person name="Kim S."/>
            <person name="Oh Y.-L."/>
            <person name="Kong W.-S."/>
            <person name="Park H."/>
            <person name="Jeong J."/>
            <person name="Song E.-S."/>
        </authorList>
    </citation>
    <scope>NUCLEOTIDE SEQUENCE [LARGE SCALE GENOMIC DNA]</scope>
    <source>
        <strain evidence="1">51987-8</strain>
    </source>
</reference>
<sequence length="229" mass="25201">MAPLGSASILFHLSSVTPGDYLLLKLSQQYPLRVVHSVSPSRAVFIPFTVVCDGVLCCINVHMGLAVYARYPISGSLSYTSPSVIQQVTNPLIVCLRFSPPRLLIRLQGCPPSSLLSGDPTASAVLPVNCQSSRNPRLESSHHLNLLKTIILSCFKERQPIRTTNQQAQLRNLSPLRRHIRHGEVSPCLHLFADDLAWQDNLFISSDIFTMSICHMSSRATSPQIECGA</sequence>
<accession>A0A369JLU1</accession>
<dbReference type="EMBL" id="LUEZ02000052">
    <property type="protein sequence ID" value="RDB22312.1"/>
    <property type="molecule type" value="Genomic_DNA"/>
</dbReference>
<comment type="caution">
    <text evidence="1">The sequence shown here is derived from an EMBL/GenBank/DDBJ whole genome shotgun (WGS) entry which is preliminary data.</text>
</comment>
<protein>
    <submittedName>
        <fullName evidence="1">Uncharacterized protein</fullName>
    </submittedName>
</protein>
<dbReference type="AlphaFoldDB" id="A0A369JLU1"/>